<sequence length="93" mass="9560">MCPYFCITFFVASAAASLARRVPLAIMAANSFPISSCTLFLASPRGSTTGFSCDVPAGTTAGGTTSSVFDFASPLVALAFALLPDDVSTFFDT</sequence>
<keyword evidence="3" id="KW-1185">Reference proteome</keyword>
<accession>A0A9K3HUW2</accession>
<organism evidence="2 3">
    <name type="scientific">Helianthus annuus</name>
    <name type="common">Common sunflower</name>
    <dbReference type="NCBI Taxonomy" id="4232"/>
    <lineage>
        <taxon>Eukaryota</taxon>
        <taxon>Viridiplantae</taxon>
        <taxon>Streptophyta</taxon>
        <taxon>Embryophyta</taxon>
        <taxon>Tracheophyta</taxon>
        <taxon>Spermatophyta</taxon>
        <taxon>Magnoliopsida</taxon>
        <taxon>eudicotyledons</taxon>
        <taxon>Gunneridae</taxon>
        <taxon>Pentapetalae</taxon>
        <taxon>asterids</taxon>
        <taxon>campanulids</taxon>
        <taxon>Asterales</taxon>
        <taxon>Asteraceae</taxon>
        <taxon>Asteroideae</taxon>
        <taxon>Heliantheae alliance</taxon>
        <taxon>Heliantheae</taxon>
        <taxon>Helianthus</taxon>
    </lineage>
</organism>
<evidence type="ECO:0000313" key="3">
    <source>
        <dbReference type="Proteomes" id="UP000215914"/>
    </source>
</evidence>
<evidence type="ECO:0000256" key="1">
    <source>
        <dbReference type="SAM" id="SignalP"/>
    </source>
</evidence>
<evidence type="ECO:0008006" key="4">
    <source>
        <dbReference type="Google" id="ProtNLM"/>
    </source>
</evidence>
<reference evidence="2" key="2">
    <citation type="submission" date="2020-06" db="EMBL/GenBank/DDBJ databases">
        <title>Helianthus annuus Genome sequencing and assembly Release 2.</title>
        <authorList>
            <person name="Gouzy J."/>
            <person name="Langlade N."/>
            <person name="Munos S."/>
        </authorList>
    </citation>
    <scope>NUCLEOTIDE SEQUENCE</scope>
    <source>
        <tissue evidence="2">Leaves</tissue>
    </source>
</reference>
<protein>
    <recommendedName>
        <fullName evidence="4">Secreted protein</fullName>
    </recommendedName>
</protein>
<proteinExistence type="predicted"/>
<comment type="caution">
    <text evidence="2">The sequence shown here is derived from an EMBL/GenBank/DDBJ whole genome shotgun (WGS) entry which is preliminary data.</text>
</comment>
<dbReference type="EMBL" id="MNCJ02000325">
    <property type="protein sequence ID" value="KAF5784799.1"/>
    <property type="molecule type" value="Genomic_DNA"/>
</dbReference>
<dbReference type="Gramene" id="mRNA:HanXRQr2_Chr10g0421121">
    <property type="protein sequence ID" value="CDS:HanXRQr2_Chr10g0421121.1"/>
    <property type="gene ID" value="HanXRQr2_Chr10g0421121"/>
</dbReference>
<feature type="signal peptide" evidence="1">
    <location>
        <begin position="1"/>
        <end position="19"/>
    </location>
</feature>
<dbReference type="Proteomes" id="UP000215914">
    <property type="component" value="Unassembled WGS sequence"/>
</dbReference>
<keyword evidence="1" id="KW-0732">Signal</keyword>
<name>A0A9K3HUW2_HELAN</name>
<gene>
    <name evidence="2" type="ORF">HanXRQr2_Chr10g0421121</name>
</gene>
<feature type="chain" id="PRO_5039908074" description="Secreted protein" evidence="1">
    <location>
        <begin position="20"/>
        <end position="93"/>
    </location>
</feature>
<evidence type="ECO:0000313" key="2">
    <source>
        <dbReference type="EMBL" id="KAF5784799.1"/>
    </source>
</evidence>
<dbReference type="AlphaFoldDB" id="A0A9K3HUW2"/>
<reference evidence="2" key="1">
    <citation type="journal article" date="2017" name="Nature">
        <title>The sunflower genome provides insights into oil metabolism, flowering and Asterid evolution.</title>
        <authorList>
            <person name="Badouin H."/>
            <person name="Gouzy J."/>
            <person name="Grassa C.J."/>
            <person name="Murat F."/>
            <person name="Staton S.E."/>
            <person name="Cottret L."/>
            <person name="Lelandais-Briere C."/>
            <person name="Owens G.L."/>
            <person name="Carrere S."/>
            <person name="Mayjonade B."/>
            <person name="Legrand L."/>
            <person name="Gill N."/>
            <person name="Kane N.C."/>
            <person name="Bowers J.E."/>
            <person name="Hubner S."/>
            <person name="Bellec A."/>
            <person name="Berard A."/>
            <person name="Berges H."/>
            <person name="Blanchet N."/>
            <person name="Boniface M.C."/>
            <person name="Brunel D."/>
            <person name="Catrice O."/>
            <person name="Chaidir N."/>
            <person name="Claudel C."/>
            <person name="Donnadieu C."/>
            <person name="Faraut T."/>
            <person name="Fievet G."/>
            <person name="Helmstetter N."/>
            <person name="King M."/>
            <person name="Knapp S.J."/>
            <person name="Lai Z."/>
            <person name="Le Paslier M.C."/>
            <person name="Lippi Y."/>
            <person name="Lorenzon L."/>
            <person name="Mandel J.R."/>
            <person name="Marage G."/>
            <person name="Marchand G."/>
            <person name="Marquand E."/>
            <person name="Bret-Mestries E."/>
            <person name="Morien E."/>
            <person name="Nambeesan S."/>
            <person name="Nguyen T."/>
            <person name="Pegot-Espagnet P."/>
            <person name="Pouilly N."/>
            <person name="Raftis F."/>
            <person name="Sallet E."/>
            <person name="Schiex T."/>
            <person name="Thomas J."/>
            <person name="Vandecasteele C."/>
            <person name="Vares D."/>
            <person name="Vear F."/>
            <person name="Vautrin S."/>
            <person name="Crespi M."/>
            <person name="Mangin B."/>
            <person name="Burke J.M."/>
            <person name="Salse J."/>
            <person name="Munos S."/>
            <person name="Vincourt P."/>
            <person name="Rieseberg L.H."/>
            <person name="Langlade N.B."/>
        </authorList>
    </citation>
    <scope>NUCLEOTIDE SEQUENCE</scope>
    <source>
        <tissue evidence="2">Leaves</tissue>
    </source>
</reference>